<proteinExistence type="predicted"/>
<organism evidence="1">
    <name type="scientific">viral metagenome</name>
    <dbReference type="NCBI Taxonomy" id="1070528"/>
    <lineage>
        <taxon>unclassified sequences</taxon>
        <taxon>metagenomes</taxon>
        <taxon>organismal metagenomes</taxon>
    </lineage>
</organism>
<accession>A0A6C0F8K6</accession>
<protein>
    <submittedName>
        <fullName evidence="1">Uncharacterized protein</fullName>
    </submittedName>
</protein>
<dbReference type="EMBL" id="MN739022">
    <property type="protein sequence ID" value="QHT35495.1"/>
    <property type="molecule type" value="Genomic_DNA"/>
</dbReference>
<name>A0A6C0F8K6_9ZZZZ</name>
<sequence length="79" mass="9097">MDENQQIRFAFQSVAIAIEEMKKQKKTKLFYSQVFDADILPRPGILRKHLLEVVMLLQDVYRGQLTVSRTPGGLVVHVI</sequence>
<evidence type="ECO:0000313" key="1">
    <source>
        <dbReference type="EMBL" id="QHT35495.1"/>
    </source>
</evidence>
<reference evidence="1" key="1">
    <citation type="journal article" date="2020" name="Nature">
        <title>Giant virus diversity and host interactions through global metagenomics.</title>
        <authorList>
            <person name="Schulz F."/>
            <person name="Roux S."/>
            <person name="Paez-Espino D."/>
            <person name="Jungbluth S."/>
            <person name="Walsh D.A."/>
            <person name="Denef V.J."/>
            <person name="McMahon K.D."/>
            <person name="Konstantinidis K.T."/>
            <person name="Eloe-Fadrosh E.A."/>
            <person name="Kyrpides N.C."/>
            <person name="Woyke T."/>
        </authorList>
    </citation>
    <scope>NUCLEOTIDE SEQUENCE</scope>
    <source>
        <strain evidence="1">GVMAG-M-3300009180-45</strain>
    </source>
</reference>
<dbReference type="AlphaFoldDB" id="A0A6C0F8K6"/>